<reference evidence="5 6" key="1">
    <citation type="submission" date="2020-07" db="EMBL/GenBank/DDBJ databases">
        <title>Sequencing the genomes of 1000 actinobacteria strains.</title>
        <authorList>
            <person name="Klenk H.-P."/>
        </authorList>
    </citation>
    <scope>NUCLEOTIDE SEQUENCE [LARGE SCALE GENOMIC DNA]</scope>
    <source>
        <strain evidence="5 6">DSM 26154</strain>
    </source>
</reference>
<feature type="region of interest" description="Disordered" evidence="3">
    <location>
        <begin position="1"/>
        <end position="20"/>
    </location>
</feature>
<organism evidence="5 6">
    <name type="scientific">Janibacter cremeus</name>
    <dbReference type="NCBI Taxonomy" id="1285192"/>
    <lineage>
        <taxon>Bacteria</taxon>
        <taxon>Bacillati</taxon>
        <taxon>Actinomycetota</taxon>
        <taxon>Actinomycetes</taxon>
        <taxon>Micrococcales</taxon>
        <taxon>Intrasporangiaceae</taxon>
        <taxon>Janibacter</taxon>
    </lineage>
</organism>
<dbReference type="GO" id="GO:0052689">
    <property type="term" value="F:carboxylic ester hydrolase activity"/>
    <property type="evidence" value="ECO:0007669"/>
    <property type="project" value="UniProtKB-ARBA"/>
</dbReference>
<proteinExistence type="inferred from homology"/>
<dbReference type="InterPro" id="IPR050261">
    <property type="entry name" value="FrsA_esterase"/>
</dbReference>
<evidence type="ECO:0000256" key="1">
    <source>
        <dbReference type="ARBA" id="ARBA00008645"/>
    </source>
</evidence>
<dbReference type="InterPro" id="IPR029058">
    <property type="entry name" value="AB_hydrolase_fold"/>
</dbReference>
<dbReference type="RefSeq" id="WP_185992363.1">
    <property type="nucleotide sequence ID" value="NZ_JACCAE010000001.1"/>
</dbReference>
<keyword evidence="2" id="KW-0378">Hydrolase</keyword>
<dbReference type="Pfam" id="PF12146">
    <property type="entry name" value="Hydrolase_4"/>
    <property type="match status" value="1"/>
</dbReference>
<name>A0A852VS10_9MICO</name>
<dbReference type="AlphaFoldDB" id="A0A852VS10"/>
<comment type="caution">
    <text evidence="5">The sequence shown here is derived from an EMBL/GenBank/DDBJ whole genome shotgun (WGS) entry which is preliminary data.</text>
</comment>
<dbReference type="SUPFAM" id="SSF53474">
    <property type="entry name" value="alpha/beta-Hydrolases"/>
    <property type="match status" value="1"/>
</dbReference>
<sequence>MHAEEITFTGTGGETLVGTLDRPDKVPEGYALMAHCFTGGRNHHATRRVARELCERGLAVLRFDFTGLGDSGGRFAGSTFSSNVSDIVRAADWMRSEHGAPQLLVGHSLGGAAVIPAAPQIPEVAAVATVGAPSDPVHVTHLFEGVLDEVEREGRADVVLGGRHLKVSQAFVDDLQAFNPMGATAALERPLLVMHSPQDEVVELDNARNIFRAARHPKSFIALDGADHLLRRAADSRRVAQLVAAWADPYLPETFTPAVD</sequence>
<dbReference type="EMBL" id="JACCAE010000001">
    <property type="protein sequence ID" value="NYF99702.1"/>
    <property type="molecule type" value="Genomic_DNA"/>
</dbReference>
<evidence type="ECO:0000313" key="5">
    <source>
        <dbReference type="EMBL" id="NYF99702.1"/>
    </source>
</evidence>
<accession>A0A852VS10</accession>
<comment type="similarity">
    <text evidence="1">Belongs to the AB hydrolase superfamily.</text>
</comment>
<dbReference type="PANTHER" id="PTHR22946:SF9">
    <property type="entry name" value="POLYKETIDE TRANSFERASE AF380"/>
    <property type="match status" value="1"/>
</dbReference>
<dbReference type="PANTHER" id="PTHR22946">
    <property type="entry name" value="DIENELACTONE HYDROLASE DOMAIN-CONTAINING PROTEIN-RELATED"/>
    <property type="match status" value="1"/>
</dbReference>
<dbReference type="Gene3D" id="3.40.50.1820">
    <property type="entry name" value="alpha/beta hydrolase"/>
    <property type="match status" value="1"/>
</dbReference>
<keyword evidence="6" id="KW-1185">Reference proteome</keyword>
<dbReference type="Proteomes" id="UP000554054">
    <property type="component" value="Unassembled WGS sequence"/>
</dbReference>
<protein>
    <submittedName>
        <fullName evidence="5">Putative redox protein</fullName>
    </submittedName>
</protein>
<dbReference type="InterPro" id="IPR022742">
    <property type="entry name" value="Hydrolase_4"/>
</dbReference>
<gene>
    <name evidence="5" type="ORF">BJY20_003094</name>
</gene>
<evidence type="ECO:0000313" key="6">
    <source>
        <dbReference type="Proteomes" id="UP000554054"/>
    </source>
</evidence>
<feature type="domain" description="Serine aminopeptidase S33" evidence="4">
    <location>
        <begin position="40"/>
        <end position="132"/>
    </location>
</feature>
<evidence type="ECO:0000256" key="3">
    <source>
        <dbReference type="SAM" id="MobiDB-lite"/>
    </source>
</evidence>
<evidence type="ECO:0000259" key="4">
    <source>
        <dbReference type="Pfam" id="PF12146"/>
    </source>
</evidence>
<evidence type="ECO:0000256" key="2">
    <source>
        <dbReference type="ARBA" id="ARBA00022801"/>
    </source>
</evidence>